<dbReference type="EMBL" id="LR824010">
    <property type="protein sequence ID" value="CAH0625605.1"/>
    <property type="molecule type" value="Genomic_DNA"/>
</dbReference>
<proteinExistence type="predicted"/>
<reference evidence="1" key="1">
    <citation type="submission" date="2021-12" db="EMBL/GenBank/DDBJ databases">
        <authorList>
            <person name="King R."/>
        </authorList>
    </citation>
    <scope>NUCLEOTIDE SEQUENCE</scope>
</reference>
<keyword evidence="2" id="KW-1185">Reference proteome</keyword>
<accession>A0A9P0FXG7</accession>
<dbReference type="OrthoDB" id="7430663at2759"/>
<dbReference type="AlphaFoldDB" id="A0A9P0FXG7"/>
<dbReference type="Proteomes" id="UP001154114">
    <property type="component" value="Chromosome 7"/>
</dbReference>
<name>A0A9P0FXG7_CHRIL</name>
<sequence length="116" mass="13244">MKYARSESVCSSGSTFYSYCSSESSMKKYESNIYNRVKSGLKRSNPAAIVLWAFHNLPAKSGLTSRRVISFLKKHYKVVDDPKRTGRSIGAMMRCAVDFGLLEKRGNKYFLLKKKR</sequence>
<organism evidence="1 2">
    <name type="scientific">Chrysodeixis includens</name>
    <name type="common">Soybean looper</name>
    <name type="synonym">Pseudoplusia includens</name>
    <dbReference type="NCBI Taxonomy" id="689277"/>
    <lineage>
        <taxon>Eukaryota</taxon>
        <taxon>Metazoa</taxon>
        <taxon>Ecdysozoa</taxon>
        <taxon>Arthropoda</taxon>
        <taxon>Hexapoda</taxon>
        <taxon>Insecta</taxon>
        <taxon>Pterygota</taxon>
        <taxon>Neoptera</taxon>
        <taxon>Endopterygota</taxon>
        <taxon>Lepidoptera</taxon>
        <taxon>Glossata</taxon>
        <taxon>Ditrysia</taxon>
        <taxon>Noctuoidea</taxon>
        <taxon>Noctuidae</taxon>
        <taxon>Plusiinae</taxon>
        <taxon>Chrysodeixis</taxon>
    </lineage>
</organism>
<gene>
    <name evidence="1" type="ORF">CINC_LOCUS12171</name>
</gene>
<evidence type="ECO:0000313" key="1">
    <source>
        <dbReference type="EMBL" id="CAH0625605.1"/>
    </source>
</evidence>
<protein>
    <submittedName>
        <fullName evidence="1">Uncharacterized protein</fullName>
    </submittedName>
</protein>
<evidence type="ECO:0000313" key="2">
    <source>
        <dbReference type="Proteomes" id="UP001154114"/>
    </source>
</evidence>